<protein>
    <submittedName>
        <fullName evidence="2">Uncharacterized protein</fullName>
    </submittedName>
</protein>
<gene>
    <name evidence="2" type="ORF">EDB92DRAFT_489723</name>
</gene>
<comment type="caution">
    <text evidence="2">The sequence shown here is derived from an EMBL/GenBank/DDBJ whole genome shotgun (WGS) entry which is preliminary data.</text>
</comment>
<evidence type="ECO:0000313" key="2">
    <source>
        <dbReference type="EMBL" id="KAH9000318.1"/>
    </source>
</evidence>
<dbReference type="AlphaFoldDB" id="A0AAD4QHN1"/>
<feature type="compositionally biased region" description="Polar residues" evidence="1">
    <location>
        <begin position="139"/>
        <end position="153"/>
    </location>
</feature>
<keyword evidence="3" id="KW-1185">Reference proteome</keyword>
<organism evidence="2 3">
    <name type="scientific">Lactarius akahatsu</name>
    <dbReference type="NCBI Taxonomy" id="416441"/>
    <lineage>
        <taxon>Eukaryota</taxon>
        <taxon>Fungi</taxon>
        <taxon>Dikarya</taxon>
        <taxon>Basidiomycota</taxon>
        <taxon>Agaricomycotina</taxon>
        <taxon>Agaricomycetes</taxon>
        <taxon>Russulales</taxon>
        <taxon>Russulaceae</taxon>
        <taxon>Lactarius</taxon>
    </lineage>
</organism>
<evidence type="ECO:0000256" key="1">
    <source>
        <dbReference type="SAM" id="MobiDB-lite"/>
    </source>
</evidence>
<name>A0AAD4QHN1_9AGAM</name>
<dbReference type="EMBL" id="JAKELL010000002">
    <property type="protein sequence ID" value="KAH9000318.1"/>
    <property type="molecule type" value="Genomic_DNA"/>
</dbReference>
<sequence>MEPPLSQRERHSLYFFFSNPLLTPPAPVEERLCDVEFTGARAAPGRRGGFEREVFRCAWVCSAFHLTPCWDYPSGPGVLRRPFALHSFIPRGGSSYSTTTATSNRVYLITNTSKFLYTTNTDRPCDHENAPKPLGTPLPSRSKSSRPGTTPDNGRTDGGNNHRAKYPSRNQTEVDIGGDIRRNCTRARDKGLLVDPSQTPCESYHDKAAMLLLYGRRPTVAGRWVELFTHTLSGLPSAPSTCWVRNICAFAFDS</sequence>
<feature type="region of interest" description="Disordered" evidence="1">
    <location>
        <begin position="120"/>
        <end position="175"/>
    </location>
</feature>
<proteinExistence type="predicted"/>
<evidence type="ECO:0000313" key="3">
    <source>
        <dbReference type="Proteomes" id="UP001201163"/>
    </source>
</evidence>
<dbReference type="Proteomes" id="UP001201163">
    <property type="component" value="Unassembled WGS sequence"/>
</dbReference>
<accession>A0AAD4QHN1</accession>
<reference evidence="2" key="1">
    <citation type="submission" date="2022-01" db="EMBL/GenBank/DDBJ databases">
        <title>Comparative genomics reveals a dynamic genome evolution in the ectomycorrhizal milk-cap (Lactarius) mushrooms.</title>
        <authorList>
            <consortium name="DOE Joint Genome Institute"/>
            <person name="Lebreton A."/>
            <person name="Tang N."/>
            <person name="Kuo A."/>
            <person name="LaButti K."/>
            <person name="Drula E."/>
            <person name="Barry K."/>
            <person name="Clum A."/>
            <person name="Lipzen A."/>
            <person name="Mousain D."/>
            <person name="Ng V."/>
            <person name="Wang R."/>
            <person name="Wang X."/>
            <person name="Dai Y."/>
            <person name="Henrissat B."/>
            <person name="Grigoriev I.V."/>
            <person name="Guerin-Laguette A."/>
            <person name="Yu F."/>
            <person name="Martin F.M."/>
        </authorList>
    </citation>
    <scope>NUCLEOTIDE SEQUENCE</scope>
    <source>
        <strain evidence="2">QP</strain>
    </source>
</reference>